<evidence type="ECO:0000259" key="1">
    <source>
        <dbReference type="Pfam" id="PF22763"/>
    </source>
</evidence>
<dbReference type="InterPro" id="IPR054468">
    <property type="entry name" value="NrSPol-like_HBD"/>
</dbReference>
<reference evidence="2 3" key="1">
    <citation type="journal article" date="2014" name="Genome Announc.">
        <title>Draft genome sequences of the altered schaedler flora, a defined bacterial community from gnotobiotic mice.</title>
        <authorList>
            <person name="Wannemuehler M.J."/>
            <person name="Overstreet A.M."/>
            <person name="Ward D.V."/>
            <person name="Phillips G.J."/>
        </authorList>
    </citation>
    <scope>NUCLEOTIDE SEQUENCE [LARGE SCALE GENOMIC DNA]</scope>
    <source>
        <strain evidence="2 3">ASF492</strain>
    </source>
</reference>
<dbReference type="HOGENOM" id="CLU_079858_0_0_9"/>
<evidence type="ECO:0000313" key="2">
    <source>
        <dbReference type="EMBL" id="EMZ17419.1"/>
    </source>
</evidence>
<proteinExistence type="predicted"/>
<keyword evidence="3" id="KW-1185">Reference proteome</keyword>
<feature type="domain" description="NrS-1 polymerase-like HBD" evidence="1">
    <location>
        <begin position="229"/>
        <end position="283"/>
    </location>
</feature>
<dbReference type="OrthoDB" id="9763644at2"/>
<dbReference type="Pfam" id="PF22763">
    <property type="entry name" value="NrS1-1_pol-like_HBD"/>
    <property type="match status" value="1"/>
</dbReference>
<dbReference type="EMBL" id="AQFT01000207">
    <property type="protein sequence ID" value="EMZ17419.1"/>
    <property type="molecule type" value="Genomic_DNA"/>
</dbReference>
<comment type="caution">
    <text evidence="2">The sequence shown here is derived from an EMBL/GenBank/DDBJ whole genome shotgun (WGS) entry which is preliminary data.</text>
</comment>
<accession>N1ZYL8</accession>
<dbReference type="AlphaFoldDB" id="N1ZYL8"/>
<gene>
    <name evidence="2" type="ORF">C823_05972</name>
</gene>
<dbReference type="Proteomes" id="UP000012589">
    <property type="component" value="Unassembled WGS sequence"/>
</dbReference>
<protein>
    <recommendedName>
        <fullName evidence="1">NrS-1 polymerase-like HBD domain-containing protein</fullName>
    </recommendedName>
</protein>
<dbReference type="STRING" id="1235802.C823_05972"/>
<dbReference type="PATRIC" id="fig|1235802.3.peg.6309"/>
<dbReference type="eggNOG" id="COG4983">
    <property type="taxonomic scope" value="Bacteria"/>
</dbReference>
<name>N1ZYL8_9FIRM</name>
<organism evidence="2 3">
    <name type="scientific">Eubacterium plexicaudatum ASF492</name>
    <dbReference type="NCBI Taxonomy" id="1235802"/>
    <lineage>
        <taxon>Bacteria</taxon>
        <taxon>Bacillati</taxon>
        <taxon>Bacillota</taxon>
        <taxon>Clostridia</taxon>
        <taxon>Eubacteriales</taxon>
        <taxon>Eubacteriaceae</taxon>
        <taxon>Eubacterium</taxon>
    </lineage>
</organism>
<sequence length="288" mass="32206">MSGDNMADFYIPPQMKQRSNFILWKLETDEKGKQRKIPYSALYNGRASTTNSRAWTSYENALQGLKSGKYGGLGFVLDKDITFIDLDHCRSDNGVLTPLAKNIIDNFKDTFIEVSQSGNGLHIFVLGTVKKAVKTKEIELYSTGRYAALTGNAVNPVDLSEAQQRIDILYNYCNRGKKEKENTRRLPQCGLLLSEREVIEKAENGRNGQVFSDLLNGNWKCLGIGDGTQSSADLKFANMLAFWCGCSEGIMRDIFRSSGMYRNERKMNLAIKKAISDCHTVYRGGGGM</sequence>
<evidence type="ECO:0000313" key="3">
    <source>
        <dbReference type="Proteomes" id="UP000012589"/>
    </source>
</evidence>